<reference evidence="1" key="1">
    <citation type="journal article" date="2020" name="Microb. Genom.">
        <title>Genetic diversity of clinical and environmental Mucorales isolates obtained from an investigation of mucormycosis cases among solid organ transplant recipients.</title>
        <authorList>
            <person name="Nguyen M.H."/>
            <person name="Kaul D."/>
            <person name="Muto C."/>
            <person name="Cheng S.J."/>
            <person name="Richter R.A."/>
            <person name="Bruno V.M."/>
            <person name="Liu G."/>
            <person name="Beyhan S."/>
            <person name="Sundermann A.J."/>
            <person name="Mounaud S."/>
            <person name="Pasculle A.W."/>
            <person name="Nierman W.C."/>
            <person name="Driscoll E."/>
            <person name="Cumbie R."/>
            <person name="Clancy C.J."/>
            <person name="Dupont C.L."/>
        </authorList>
    </citation>
    <scope>NUCLEOTIDE SEQUENCE</scope>
    <source>
        <strain evidence="1">GL16</strain>
    </source>
</reference>
<evidence type="ECO:0008006" key="3">
    <source>
        <dbReference type="Google" id="ProtNLM"/>
    </source>
</evidence>
<dbReference type="PANTHER" id="PTHR15615:SF94">
    <property type="entry name" value="PHO85 CYCLIN-6-RELATED"/>
    <property type="match status" value="1"/>
</dbReference>
<dbReference type="PANTHER" id="PTHR15615">
    <property type="match status" value="1"/>
</dbReference>
<name>A0A9P6Y559_RHIOR</name>
<organism evidence="1 2">
    <name type="scientific">Rhizopus oryzae</name>
    <name type="common">Mucormycosis agent</name>
    <name type="synonym">Rhizopus arrhizus var. delemar</name>
    <dbReference type="NCBI Taxonomy" id="64495"/>
    <lineage>
        <taxon>Eukaryota</taxon>
        <taxon>Fungi</taxon>
        <taxon>Fungi incertae sedis</taxon>
        <taxon>Mucoromycota</taxon>
        <taxon>Mucoromycotina</taxon>
        <taxon>Mucoromycetes</taxon>
        <taxon>Mucorales</taxon>
        <taxon>Mucorineae</taxon>
        <taxon>Rhizopodaceae</taxon>
        <taxon>Rhizopus</taxon>
    </lineage>
</organism>
<dbReference type="InterPro" id="IPR013922">
    <property type="entry name" value="Cyclin_PHO80-like"/>
</dbReference>
<dbReference type="GO" id="GO:0005634">
    <property type="term" value="C:nucleus"/>
    <property type="evidence" value="ECO:0007669"/>
    <property type="project" value="TreeGrafter"/>
</dbReference>
<accession>A0A9P6Y559</accession>
<gene>
    <name evidence="1" type="ORF">G6F51_009173</name>
</gene>
<evidence type="ECO:0000313" key="2">
    <source>
        <dbReference type="Proteomes" id="UP000717996"/>
    </source>
</evidence>
<dbReference type="GO" id="GO:0019901">
    <property type="term" value="F:protein kinase binding"/>
    <property type="evidence" value="ECO:0007669"/>
    <property type="project" value="InterPro"/>
</dbReference>
<protein>
    <recommendedName>
        <fullName evidence="3">Cyclin-domain-containing protein</fullName>
    </recommendedName>
</protein>
<dbReference type="Proteomes" id="UP000717996">
    <property type="component" value="Unassembled WGS sequence"/>
</dbReference>
<evidence type="ECO:0000313" key="1">
    <source>
        <dbReference type="EMBL" id="KAG1539379.1"/>
    </source>
</evidence>
<dbReference type="GO" id="GO:0016538">
    <property type="term" value="F:cyclin-dependent protein serine/threonine kinase regulator activity"/>
    <property type="evidence" value="ECO:0007669"/>
    <property type="project" value="TreeGrafter"/>
</dbReference>
<dbReference type="EMBL" id="JAANIT010001633">
    <property type="protein sequence ID" value="KAG1539379.1"/>
    <property type="molecule type" value="Genomic_DNA"/>
</dbReference>
<dbReference type="Gene3D" id="1.10.472.10">
    <property type="entry name" value="Cyclin-like"/>
    <property type="match status" value="1"/>
</dbReference>
<sequence>MGNTSVGLQIDSYNIHRLIISGVMVASKLFSDVFFTNTRYAKVGGLPVSELNILELEFLALNNFSLFITIEELQQYGNQLLAHWKSENEDIQPCIEDEDIAPPIRRRARHLSVDKHEEDNKRSA</sequence>
<comment type="caution">
    <text evidence="1">The sequence shown here is derived from an EMBL/GenBank/DDBJ whole genome shotgun (WGS) entry which is preliminary data.</text>
</comment>
<dbReference type="AlphaFoldDB" id="A0A9P6Y559"/>
<dbReference type="CDD" id="cd20558">
    <property type="entry name" value="CYCLIN_ScPCL7-like"/>
    <property type="match status" value="1"/>
</dbReference>
<dbReference type="GO" id="GO:0000307">
    <property type="term" value="C:cyclin-dependent protein kinase holoenzyme complex"/>
    <property type="evidence" value="ECO:0007669"/>
    <property type="project" value="TreeGrafter"/>
</dbReference>
<proteinExistence type="predicted"/>
<dbReference type="OrthoDB" id="1060854at2759"/>
<dbReference type="Pfam" id="PF08613">
    <property type="entry name" value="Cyclin"/>
    <property type="match status" value="1"/>
</dbReference>